<protein>
    <submittedName>
        <fullName evidence="2">Transcriptional regulator</fullName>
    </submittedName>
</protein>
<reference evidence="2 3" key="1">
    <citation type="submission" date="2017-05" db="EMBL/GenBank/DDBJ databases">
        <title>Lactobacillus johnsonii from commercial turkeys.</title>
        <authorList>
            <person name="Johnson T.J."/>
            <person name="Youmans B."/>
        </authorList>
    </citation>
    <scope>NUCLEOTIDE SEQUENCE [LARGE SCALE GENOMIC DNA]</scope>
    <source>
        <strain evidence="2 3">UMNLJ114</strain>
    </source>
</reference>
<dbReference type="SUPFAM" id="SSF47413">
    <property type="entry name" value="lambda repressor-like DNA-binding domains"/>
    <property type="match status" value="1"/>
</dbReference>
<evidence type="ECO:0000259" key="1">
    <source>
        <dbReference type="PROSITE" id="PS50943"/>
    </source>
</evidence>
<dbReference type="Gene3D" id="1.10.260.40">
    <property type="entry name" value="lambda repressor-like DNA-binding domains"/>
    <property type="match status" value="1"/>
</dbReference>
<feature type="domain" description="HTH cro/C1-type" evidence="1">
    <location>
        <begin position="18"/>
        <end position="53"/>
    </location>
</feature>
<dbReference type="InterPro" id="IPR001387">
    <property type="entry name" value="Cro/C1-type_HTH"/>
</dbReference>
<proteinExistence type="predicted"/>
<dbReference type="RefSeq" id="WP_095182816.1">
    <property type="nucleotide sequence ID" value="NZ_NIBD01000028.1"/>
</dbReference>
<dbReference type="AlphaFoldDB" id="A0A267M6B9"/>
<name>A0A267M6B9_LACJH</name>
<accession>A0A267M6B9</accession>
<sequence length="71" mass="7948">MPLEEQLEQAKQALTVAIKKKMLEKGWSQAEIAETLHLDRGVISRAVNGDANPQSVKTRKKIYKILGMEGE</sequence>
<evidence type="ECO:0000313" key="2">
    <source>
        <dbReference type="EMBL" id="PAB55136.1"/>
    </source>
</evidence>
<dbReference type="PROSITE" id="PS50943">
    <property type="entry name" value="HTH_CROC1"/>
    <property type="match status" value="1"/>
</dbReference>
<dbReference type="Proteomes" id="UP000216008">
    <property type="component" value="Unassembled WGS sequence"/>
</dbReference>
<evidence type="ECO:0000313" key="3">
    <source>
        <dbReference type="Proteomes" id="UP000216008"/>
    </source>
</evidence>
<organism evidence="2 3">
    <name type="scientific">Lactobacillus johnsonii</name>
    <dbReference type="NCBI Taxonomy" id="33959"/>
    <lineage>
        <taxon>Bacteria</taxon>
        <taxon>Bacillati</taxon>
        <taxon>Bacillota</taxon>
        <taxon>Bacilli</taxon>
        <taxon>Lactobacillales</taxon>
        <taxon>Lactobacillaceae</taxon>
        <taxon>Lactobacillus</taxon>
    </lineage>
</organism>
<dbReference type="GO" id="GO:0003677">
    <property type="term" value="F:DNA binding"/>
    <property type="evidence" value="ECO:0007669"/>
    <property type="project" value="InterPro"/>
</dbReference>
<dbReference type="Pfam" id="PF01381">
    <property type="entry name" value="HTH_3"/>
    <property type="match status" value="1"/>
</dbReference>
<comment type="caution">
    <text evidence="2">The sequence shown here is derived from an EMBL/GenBank/DDBJ whole genome shotgun (WGS) entry which is preliminary data.</text>
</comment>
<dbReference type="EMBL" id="NIBD01000028">
    <property type="protein sequence ID" value="PAB55136.1"/>
    <property type="molecule type" value="Genomic_DNA"/>
</dbReference>
<gene>
    <name evidence="2" type="ORF">A3Q24_05490</name>
</gene>
<dbReference type="CDD" id="cd00093">
    <property type="entry name" value="HTH_XRE"/>
    <property type="match status" value="1"/>
</dbReference>
<dbReference type="InterPro" id="IPR010982">
    <property type="entry name" value="Lambda_DNA-bd_dom_sf"/>
</dbReference>